<dbReference type="AlphaFoldDB" id="A0A4S9Q7D5"/>
<evidence type="ECO:0000256" key="4">
    <source>
        <dbReference type="ARBA" id="ARBA00022833"/>
    </source>
</evidence>
<comment type="caution">
    <text evidence="8">The sequence shown here is derived from an EMBL/GenBank/DDBJ whole genome shotgun (WGS) entry which is preliminary data.</text>
</comment>
<dbReference type="Gene3D" id="3.90.180.10">
    <property type="entry name" value="Medium-chain alcohol dehydrogenases, catalytic domain"/>
    <property type="match status" value="1"/>
</dbReference>
<dbReference type="SUPFAM" id="SSF50129">
    <property type="entry name" value="GroES-like"/>
    <property type="match status" value="1"/>
</dbReference>
<dbReference type="Proteomes" id="UP000305064">
    <property type="component" value="Unassembled WGS sequence"/>
</dbReference>
<evidence type="ECO:0000313" key="9">
    <source>
        <dbReference type="Proteomes" id="UP000305064"/>
    </source>
</evidence>
<dbReference type="GO" id="GO:0008270">
    <property type="term" value="F:zinc ion binding"/>
    <property type="evidence" value="ECO:0007669"/>
    <property type="project" value="InterPro"/>
</dbReference>
<dbReference type="SMART" id="SM00829">
    <property type="entry name" value="PKS_ER"/>
    <property type="match status" value="1"/>
</dbReference>
<dbReference type="PROSITE" id="PS00059">
    <property type="entry name" value="ADH_ZINC"/>
    <property type="match status" value="1"/>
</dbReference>
<name>A0A4S9Q7D5_AURPU</name>
<reference evidence="8 9" key="1">
    <citation type="submission" date="2018-10" db="EMBL/GenBank/DDBJ databases">
        <title>Fifty Aureobasidium pullulans genomes reveal a recombining polyextremotolerant generalist.</title>
        <authorList>
            <person name="Gostincar C."/>
            <person name="Turk M."/>
            <person name="Zajc J."/>
            <person name="Gunde-Cimerman N."/>
        </authorList>
    </citation>
    <scope>NUCLEOTIDE SEQUENCE [LARGE SCALE GENOMIC DNA]</scope>
    <source>
        <strain evidence="8 9">EXF-4256</strain>
    </source>
</reference>
<dbReference type="Pfam" id="PF08240">
    <property type="entry name" value="ADH_N"/>
    <property type="match status" value="1"/>
</dbReference>
<dbReference type="SUPFAM" id="SSF51735">
    <property type="entry name" value="NAD(P)-binding Rossmann-fold domains"/>
    <property type="match status" value="1"/>
</dbReference>
<dbReference type="InterPro" id="IPR002328">
    <property type="entry name" value="ADH_Zn_CS"/>
</dbReference>
<dbReference type="InterPro" id="IPR036291">
    <property type="entry name" value="NAD(P)-bd_dom_sf"/>
</dbReference>
<evidence type="ECO:0000256" key="6">
    <source>
        <dbReference type="RuleBase" id="RU361277"/>
    </source>
</evidence>
<dbReference type="EMBL" id="QZBJ01000010">
    <property type="protein sequence ID" value="THY77554.1"/>
    <property type="molecule type" value="Genomic_DNA"/>
</dbReference>
<dbReference type="Gene3D" id="3.40.50.720">
    <property type="entry name" value="NAD(P)-binding Rossmann-like Domain"/>
    <property type="match status" value="1"/>
</dbReference>
<gene>
    <name evidence="8" type="ORF">D6C94_02179</name>
</gene>
<dbReference type="GO" id="GO:0016491">
    <property type="term" value="F:oxidoreductase activity"/>
    <property type="evidence" value="ECO:0007669"/>
    <property type="project" value="UniProtKB-KW"/>
</dbReference>
<proteinExistence type="inferred from homology"/>
<keyword evidence="4 6" id="KW-0862">Zinc</keyword>
<dbReference type="InterPro" id="IPR011032">
    <property type="entry name" value="GroES-like_sf"/>
</dbReference>
<dbReference type="CDD" id="cd08278">
    <property type="entry name" value="benzyl_alcohol_DH"/>
    <property type="match status" value="1"/>
</dbReference>
<keyword evidence="5" id="KW-0560">Oxidoreductase</keyword>
<evidence type="ECO:0000256" key="2">
    <source>
        <dbReference type="ARBA" id="ARBA00008072"/>
    </source>
</evidence>
<evidence type="ECO:0000256" key="3">
    <source>
        <dbReference type="ARBA" id="ARBA00022723"/>
    </source>
</evidence>
<sequence length="376" mass="39952">MVPAIALIVNEKGGALERTKVELDTLRPKEVLVKLKATGICHTDLAVKAGHIPMPFPVVLGHEGAGVVLEVGADVTEIQRGDHVVLSYNYCGSCYSCKRGRMWHCTNIFQCNFGGKREDGSLMMQSSSGSVHSNFFGQSSFCSPAIVQASSCVKVDPRLPLEIVCAMGCGFQTGAGAVFNAIKPVENKTRSLAVFGTGGVGFAAIMAALSLAKENQNILQKIIAVDINNSRLELARQLGTTHTINSATEDLAARIHEITDGEGLDAAIDCSGVVPVITQMINLLGPGGQAVSVGAPPPGKTVEVDTFKLLVTAKTYQGCHQGNANSKEFIPYLATLYSEGKLPLEKLQKSYAIGDYATAFDDMINGVVIKPILIWD</sequence>
<dbReference type="InterPro" id="IPR013149">
    <property type="entry name" value="ADH-like_C"/>
</dbReference>
<dbReference type="PANTHER" id="PTHR43350:SF2">
    <property type="entry name" value="GROES-LIKE ZINC-BINDING ALCOHOL DEHYDROGENASE FAMILY PROTEIN"/>
    <property type="match status" value="1"/>
</dbReference>
<keyword evidence="3 6" id="KW-0479">Metal-binding</keyword>
<evidence type="ECO:0000313" key="8">
    <source>
        <dbReference type="EMBL" id="THY77554.1"/>
    </source>
</evidence>
<dbReference type="InterPro" id="IPR013154">
    <property type="entry name" value="ADH-like_N"/>
</dbReference>
<protein>
    <submittedName>
        <fullName evidence="8">Alcohol dehydrogenase</fullName>
    </submittedName>
</protein>
<evidence type="ECO:0000259" key="7">
    <source>
        <dbReference type="SMART" id="SM00829"/>
    </source>
</evidence>
<evidence type="ECO:0000256" key="5">
    <source>
        <dbReference type="ARBA" id="ARBA00023002"/>
    </source>
</evidence>
<dbReference type="PANTHER" id="PTHR43350">
    <property type="entry name" value="NAD-DEPENDENT ALCOHOL DEHYDROGENASE"/>
    <property type="match status" value="1"/>
</dbReference>
<comment type="cofactor">
    <cofactor evidence="1 6">
        <name>Zn(2+)</name>
        <dbReference type="ChEBI" id="CHEBI:29105"/>
    </cofactor>
</comment>
<comment type="similarity">
    <text evidence="2 6">Belongs to the zinc-containing alcohol dehydrogenase family.</text>
</comment>
<evidence type="ECO:0000256" key="1">
    <source>
        <dbReference type="ARBA" id="ARBA00001947"/>
    </source>
</evidence>
<dbReference type="InterPro" id="IPR020843">
    <property type="entry name" value="ER"/>
</dbReference>
<dbReference type="Pfam" id="PF00107">
    <property type="entry name" value="ADH_zinc_N"/>
    <property type="match status" value="1"/>
</dbReference>
<organism evidence="8 9">
    <name type="scientific">Aureobasidium pullulans</name>
    <name type="common">Black yeast</name>
    <name type="synonym">Pullularia pullulans</name>
    <dbReference type="NCBI Taxonomy" id="5580"/>
    <lineage>
        <taxon>Eukaryota</taxon>
        <taxon>Fungi</taxon>
        <taxon>Dikarya</taxon>
        <taxon>Ascomycota</taxon>
        <taxon>Pezizomycotina</taxon>
        <taxon>Dothideomycetes</taxon>
        <taxon>Dothideomycetidae</taxon>
        <taxon>Dothideales</taxon>
        <taxon>Saccotheciaceae</taxon>
        <taxon>Aureobasidium</taxon>
    </lineage>
</organism>
<feature type="domain" description="Enoyl reductase (ER)" evidence="7">
    <location>
        <begin position="14"/>
        <end position="369"/>
    </location>
</feature>
<accession>A0A4S9Q7D5</accession>